<keyword evidence="9" id="KW-1185">Reference proteome</keyword>
<comment type="caution">
    <text evidence="8">The sequence shown here is derived from an EMBL/GenBank/DDBJ whole genome shotgun (WGS) entry which is preliminary data.</text>
</comment>
<evidence type="ECO:0000256" key="3">
    <source>
        <dbReference type="ARBA" id="ARBA00022741"/>
    </source>
</evidence>
<dbReference type="Pfam" id="PF06414">
    <property type="entry name" value="Zeta_toxin"/>
    <property type="match status" value="1"/>
</dbReference>
<feature type="domain" description="Zeta toxin" evidence="7">
    <location>
        <begin position="46"/>
        <end position="244"/>
    </location>
</feature>
<proteinExistence type="inferred from homology"/>
<reference evidence="9" key="1">
    <citation type="journal article" date="2019" name="Int. J. Syst. Evol. Microbiol.">
        <title>The Global Catalogue of Microorganisms (GCM) 10K type strain sequencing project: providing services to taxonomists for standard genome sequencing and annotation.</title>
        <authorList>
            <consortium name="The Broad Institute Genomics Platform"/>
            <consortium name="The Broad Institute Genome Sequencing Center for Infectious Disease"/>
            <person name="Wu L."/>
            <person name="Ma J."/>
        </authorList>
    </citation>
    <scope>NUCLEOTIDE SEQUENCE [LARGE SCALE GENOMIC DNA]</scope>
    <source>
        <strain evidence="9">CCUG 42722</strain>
    </source>
</reference>
<evidence type="ECO:0000256" key="2">
    <source>
        <dbReference type="ARBA" id="ARBA00011963"/>
    </source>
</evidence>
<dbReference type="Gene3D" id="3.40.50.300">
    <property type="entry name" value="P-loop containing nucleotide triphosphate hydrolases"/>
    <property type="match status" value="1"/>
</dbReference>
<evidence type="ECO:0000256" key="6">
    <source>
        <dbReference type="ARBA" id="ARBA00048178"/>
    </source>
</evidence>
<name>A0ABV9HNK5_9MICO</name>
<evidence type="ECO:0000313" key="8">
    <source>
        <dbReference type="EMBL" id="MFC4631453.1"/>
    </source>
</evidence>
<evidence type="ECO:0000256" key="5">
    <source>
        <dbReference type="ARBA" id="ARBA00032897"/>
    </source>
</evidence>
<dbReference type="Proteomes" id="UP001596011">
    <property type="component" value="Unassembled WGS sequence"/>
</dbReference>
<keyword evidence="4" id="KW-0067">ATP-binding</keyword>
<gene>
    <name evidence="8" type="ORF">ACFO6V_24630</name>
</gene>
<comment type="similarity">
    <text evidence="1">Belongs to the zeta toxin family.</text>
</comment>
<evidence type="ECO:0000256" key="1">
    <source>
        <dbReference type="ARBA" id="ARBA00009104"/>
    </source>
</evidence>
<dbReference type="InterPro" id="IPR027417">
    <property type="entry name" value="P-loop_NTPase"/>
</dbReference>
<keyword evidence="3" id="KW-0547">Nucleotide-binding</keyword>
<dbReference type="EC" id="2.7.1.176" evidence="2"/>
<dbReference type="InterPro" id="IPR010488">
    <property type="entry name" value="Zeta_toxin_domain"/>
</dbReference>
<organism evidence="8 9">
    <name type="scientific">Promicromonospora alba</name>
    <dbReference type="NCBI Taxonomy" id="1616110"/>
    <lineage>
        <taxon>Bacteria</taxon>
        <taxon>Bacillati</taxon>
        <taxon>Actinomycetota</taxon>
        <taxon>Actinomycetes</taxon>
        <taxon>Micrococcales</taxon>
        <taxon>Promicromonosporaceae</taxon>
        <taxon>Promicromonospora</taxon>
    </lineage>
</organism>
<comment type="catalytic activity">
    <reaction evidence="6">
        <text>UDP-N-acetyl-alpha-D-glucosamine + ATP = UDP-N-acetyl-alpha-D-glucosamine 3'-phosphate + ADP + H(+)</text>
        <dbReference type="Rhea" id="RHEA:32671"/>
        <dbReference type="ChEBI" id="CHEBI:15378"/>
        <dbReference type="ChEBI" id="CHEBI:30616"/>
        <dbReference type="ChEBI" id="CHEBI:57705"/>
        <dbReference type="ChEBI" id="CHEBI:64353"/>
        <dbReference type="ChEBI" id="CHEBI:456216"/>
        <dbReference type="EC" id="2.7.1.176"/>
    </reaction>
</comment>
<dbReference type="EMBL" id="JBHSFI010000008">
    <property type="protein sequence ID" value="MFC4631453.1"/>
    <property type="molecule type" value="Genomic_DNA"/>
</dbReference>
<dbReference type="RefSeq" id="WP_377140730.1">
    <property type="nucleotide sequence ID" value="NZ_JBHSFI010000008.1"/>
</dbReference>
<evidence type="ECO:0000313" key="9">
    <source>
        <dbReference type="Proteomes" id="UP001596011"/>
    </source>
</evidence>
<dbReference type="SUPFAM" id="SSF52540">
    <property type="entry name" value="P-loop containing nucleoside triphosphate hydrolases"/>
    <property type="match status" value="1"/>
</dbReference>
<evidence type="ECO:0000259" key="7">
    <source>
        <dbReference type="Pfam" id="PF06414"/>
    </source>
</evidence>
<sequence length="278" mass="29906">MSELRDEVHAAALTAISDERPLDLILTRAEQRRLVRFARDWYLDTHAESVTRGGTCVVVTAGPPGAGKSSTLSTAVEDVRSRLVIDADVATEFLARWCVDAGTYSDVLSRVLPDGRNVMPLDLSPLLQTVSTEVCNAVRRSALESGLDIVVESTMSTPAFGERLLLSLSKAACRQLIIVSVETNRTTAHERARARWWAGRLDDHELGGRLVSPEVIDAGFGSGDAVSSSRSCARDLVRIIRSGGSTLDTVTLMEYDDGALIAVDADPPTSVDRAASII</sequence>
<evidence type="ECO:0000256" key="4">
    <source>
        <dbReference type="ARBA" id="ARBA00022840"/>
    </source>
</evidence>
<protein>
    <recommendedName>
        <fullName evidence="5">UDP-N-acetylglucosamine kinase</fullName>
        <ecNumber evidence="2">2.7.1.176</ecNumber>
    </recommendedName>
    <alternativeName>
        <fullName evidence="5">UDP-N-acetylglucosamine kinase</fullName>
    </alternativeName>
</protein>
<accession>A0ABV9HNK5</accession>